<dbReference type="AlphaFoldDB" id="A0A564YCV3"/>
<dbReference type="InterPro" id="IPR002475">
    <property type="entry name" value="Bcl2-like"/>
</dbReference>
<keyword evidence="3" id="KW-1185">Reference proteome</keyword>
<evidence type="ECO:0000313" key="2">
    <source>
        <dbReference type="EMBL" id="VUZ44364.1"/>
    </source>
</evidence>
<reference evidence="2 3" key="1">
    <citation type="submission" date="2019-07" db="EMBL/GenBank/DDBJ databases">
        <authorList>
            <person name="Jastrzebski P J."/>
            <person name="Paukszto L."/>
            <person name="Jastrzebski P J."/>
        </authorList>
    </citation>
    <scope>NUCLEOTIDE SEQUENCE [LARGE SCALE GENOMIC DNA]</scope>
    <source>
        <strain evidence="2 3">WMS-il1</strain>
    </source>
</reference>
<name>A0A564YCV3_HYMDI</name>
<dbReference type="PROSITE" id="PS50062">
    <property type="entry name" value="BCL2_FAMILY"/>
    <property type="match status" value="1"/>
</dbReference>
<evidence type="ECO:0000256" key="1">
    <source>
        <dbReference type="ARBA" id="ARBA00022703"/>
    </source>
</evidence>
<dbReference type="Proteomes" id="UP000321570">
    <property type="component" value="Unassembled WGS sequence"/>
</dbReference>
<accession>A0A564YCV3</accession>
<dbReference type="GO" id="GO:0042981">
    <property type="term" value="P:regulation of apoptotic process"/>
    <property type="evidence" value="ECO:0007669"/>
    <property type="project" value="InterPro"/>
</dbReference>
<keyword evidence="1" id="KW-0053">Apoptosis</keyword>
<dbReference type="Gene3D" id="1.10.437.10">
    <property type="entry name" value="Blc2-like"/>
    <property type="match status" value="1"/>
</dbReference>
<organism evidence="2 3">
    <name type="scientific">Hymenolepis diminuta</name>
    <name type="common">Rat tapeworm</name>
    <dbReference type="NCBI Taxonomy" id="6216"/>
    <lineage>
        <taxon>Eukaryota</taxon>
        <taxon>Metazoa</taxon>
        <taxon>Spiralia</taxon>
        <taxon>Lophotrochozoa</taxon>
        <taxon>Platyhelminthes</taxon>
        <taxon>Cestoda</taxon>
        <taxon>Eucestoda</taxon>
        <taxon>Cyclophyllidea</taxon>
        <taxon>Hymenolepididae</taxon>
        <taxon>Hymenolepis</taxon>
    </lineage>
</organism>
<feature type="non-terminal residue" evidence="2">
    <location>
        <position position="223"/>
    </location>
</feature>
<dbReference type="EMBL" id="CABIJS010000123">
    <property type="protein sequence ID" value="VUZ44364.1"/>
    <property type="molecule type" value="Genomic_DNA"/>
</dbReference>
<protein>
    <submittedName>
        <fullName evidence="2">Uncharacterized protein</fullName>
    </submittedName>
</protein>
<sequence>MGVSPGTFHKSICGSFSECFRDLINNPSFSGFSSIHILSSPDFGNDPNMVTVSAILRSSESRQTFQLLSRVVESRVKLTWMPNFICRFTEVAPAGINTEIMKSNKLSSMEFHRFSTSSSRKLPRTISSKTTDIAIDLVNTFESRYAHDYESLIDDALRIHSSSSSETDLGSPHPTDYTYLRTRYMAILKSLFASQINWGRIVAMISFLRALCVILDTTPGSQV</sequence>
<proteinExistence type="predicted"/>
<dbReference type="SUPFAM" id="SSF56854">
    <property type="entry name" value="Bcl-2 inhibitors of programmed cell death"/>
    <property type="match status" value="1"/>
</dbReference>
<dbReference type="GO" id="GO:0006915">
    <property type="term" value="P:apoptotic process"/>
    <property type="evidence" value="ECO:0007669"/>
    <property type="project" value="UniProtKB-KW"/>
</dbReference>
<evidence type="ECO:0000313" key="3">
    <source>
        <dbReference type="Proteomes" id="UP000321570"/>
    </source>
</evidence>
<dbReference type="InterPro" id="IPR036834">
    <property type="entry name" value="Bcl-2-like_sf"/>
</dbReference>
<gene>
    <name evidence="2" type="ORF">WMSIL1_LOCUS4673</name>
</gene>